<comment type="caution">
    <text evidence="2">The sequence shown here is derived from an EMBL/GenBank/DDBJ whole genome shotgun (WGS) entry which is preliminary data.</text>
</comment>
<proteinExistence type="predicted"/>
<gene>
    <name evidence="2" type="ORF">RIF29_31515</name>
</gene>
<evidence type="ECO:0000313" key="3">
    <source>
        <dbReference type="Proteomes" id="UP001372338"/>
    </source>
</evidence>
<dbReference type="AlphaFoldDB" id="A0AAN9EJH5"/>
<dbReference type="EMBL" id="JAYWIO010000006">
    <property type="protein sequence ID" value="KAK7257495.1"/>
    <property type="molecule type" value="Genomic_DNA"/>
</dbReference>
<reference evidence="2 3" key="1">
    <citation type="submission" date="2024-01" db="EMBL/GenBank/DDBJ databases">
        <title>The genomes of 5 underutilized Papilionoideae crops provide insights into root nodulation and disease resistanc.</title>
        <authorList>
            <person name="Yuan L."/>
        </authorList>
    </citation>
    <scope>NUCLEOTIDE SEQUENCE [LARGE SCALE GENOMIC DNA]</scope>
    <source>
        <strain evidence="2">ZHUSHIDOU_FW_LH</strain>
        <tissue evidence="2">Leaf</tissue>
    </source>
</reference>
<name>A0AAN9EJH5_CROPI</name>
<feature type="region of interest" description="Disordered" evidence="1">
    <location>
        <begin position="155"/>
        <end position="188"/>
    </location>
</feature>
<sequence>MLECDVSLPLHKAFDPLHQSGTMVRRSAMTINQQGSQLERKASSALPPPQLTHTWPSQSASYVALLMCMARAAHLEAAEELERARHVCVATAAKLPLLTNDDESVISINFGESEEEREFDLDDGFPDTDGVGNNEVEQGQGEVIAEQVQGVNSGEQVQVPDSGEQVQVPHSGEQVEDPHSGEQVEGPTGEDIEEMGLHVRSTKGIGICGNNSSKPAESAYAFHSEPLVVGTQLSQVTPSAIVVEACGSGSKVNNNRHHICSLKEYSHQSICRVCVAPQRKRNNNTPTIRKKKKRLCFSFSILLNQVCVSYAYLSLGSASQKRISFTLAAITNSKYSRTSRRVWGDADGVILLCVLRRSRSSDVWRLCRVSVGLSLDYG</sequence>
<evidence type="ECO:0000256" key="1">
    <source>
        <dbReference type="SAM" id="MobiDB-lite"/>
    </source>
</evidence>
<protein>
    <submittedName>
        <fullName evidence="2">Uncharacterized protein</fullName>
    </submittedName>
</protein>
<dbReference type="Proteomes" id="UP001372338">
    <property type="component" value="Unassembled WGS sequence"/>
</dbReference>
<organism evidence="2 3">
    <name type="scientific">Crotalaria pallida</name>
    <name type="common">Smooth rattlebox</name>
    <name type="synonym">Crotalaria striata</name>
    <dbReference type="NCBI Taxonomy" id="3830"/>
    <lineage>
        <taxon>Eukaryota</taxon>
        <taxon>Viridiplantae</taxon>
        <taxon>Streptophyta</taxon>
        <taxon>Embryophyta</taxon>
        <taxon>Tracheophyta</taxon>
        <taxon>Spermatophyta</taxon>
        <taxon>Magnoliopsida</taxon>
        <taxon>eudicotyledons</taxon>
        <taxon>Gunneridae</taxon>
        <taxon>Pentapetalae</taxon>
        <taxon>rosids</taxon>
        <taxon>fabids</taxon>
        <taxon>Fabales</taxon>
        <taxon>Fabaceae</taxon>
        <taxon>Papilionoideae</taxon>
        <taxon>50 kb inversion clade</taxon>
        <taxon>genistoids sensu lato</taxon>
        <taxon>core genistoids</taxon>
        <taxon>Crotalarieae</taxon>
        <taxon>Crotalaria</taxon>
    </lineage>
</organism>
<keyword evidence="3" id="KW-1185">Reference proteome</keyword>
<accession>A0AAN9EJH5</accession>
<evidence type="ECO:0000313" key="2">
    <source>
        <dbReference type="EMBL" id="KAK7257495.1"/>
    </source>
</evidence>